<evidence type="ECO:0000259" key="11">
    <source>
        <dbReference type="SMART" id="SM00990"/>
    </source>
</evidence>
<keyword evidence="10" id="KW-0464">Manganese</keyword>
<dbReference type="FunFam" id="3.40.1350.10:FF:000024">
    <property type="entry name" value="Fanconi-associated nuclease"/>
    <property type="match status" value="1"/>
</dbReference>
<dbReference type="InterPro" id="IPR014883">
    <property type="entry name" value="VRR_NUC"/>
</dbReference>
<keyword evidence="9" id="KW-0460">Magnesium</keyword>
<dbReference type="Pfam" id="PF18081">
    <property type="entry name" value="FANC_SAP"/>
    <property type="match status" value="1"/>
</dbReference>
<comment type="caution">
    <text evidence="12">The sequence shown here is derived from an EMBL/GenBank/DDBJ whole genome shotgun (WGS) entry which is preliminary data.</text>
</comment>
<dbReference type="InterPro" id="IPR040603">
    <property type="entry name" value="FAN1_SAP_bact"/>
</dbReference>
<dbReference type="PANTHER" id="PTHR15749:SF4">
    <property type="entry name" value="FANCONI-ASSOCIATED NUCLEASE 1"/>
    <property type="match status" value="1"/>
</dbReference>
<evidence type="ECO:0000256" key="9">
    <source>
        <dbReference type="ARBA" id="ARBA00022842"/>
    </source>
</evidence>
<proteinExistence type="inferred from homology"/>
<evidence type="ECO:0000313" key="13">
    <source>
        <dbReference type="Proteomes" id="UP000198145"/>
    </source>
</evidence>
<dbReference type="PANTHER" id="PTHR15749">
    <property type="entry name" value="FANCONI-ASSOCIATED NUCLEASE 1"/>
    <property type="match status" value="1"/>
</dbReference>
<evidence type="ECO:0000256" key="5">
    <source>
        <dbReference type="ARBA" id="ARBA00012029"/>
    </source>
</evidence>
<evidence type="ECO:0000256" key="3">
    <source>
        <dbReference type="ARBA" id="ARBA00001946"/>
    </source>
</evidence>
<evidence type="ECO:0000313" key="12">
    <source>
        <dbReference type="EMBL" id="OWP50964.1"/>
    </source>
</evidence>
<dbReference type="GO" id="GO:0036297">
    <property type="term" value="P:interstrand cross-link repair"/>
    <property type="evidence" value="ECO:0007669"/>
    <property type="project" value="InterPro"/>
</dbReference>
<dbReference type="AlphaFoldDB" id="A0A246F9I4"/>
<comment type="similarity">
    <text evidence="4">Belongs to the FAN1 family.</text>
</comment>
<evidence type="ECO:0000256" key="2">
    <source>
        <dbReference type="ARBA" id="ARBA00001936"/>
    </source>
</evidence>
<dbReference type="EC" id="3.1.4.1" evidence="5"/>
<comment type="catalytic activity">
    <reaction evidence="1">
        <text>Hydrolytically removes 5'-nucleotides successively from the 3'-hydroxy termini of 3'-hydroxy-terminated oligonucleotides.</text>
        <dbReference type="EC" id="3.1.4.1"/>
    </reaction>
</comment>
<dbReference type="Pfam" id="PF08774">
    <property type="entry name" value="VRR_NUC"/>
    <property type="match status" value="1"/>
</dbReference>
<dbReference type="RefSeq" id="WP_088417162.1">
    <property type="nucleotide sequence ID" value="NZ_NJBA01000003.1"/>
</dbReference>
<comment type="cofactor">
    <cofactor evidence="3">
        <name>Mg(2+)</name>
        <dbReference type="ChEBI" id="CHEBI:18420"/>
    </cofactor>
</comment>
<dbReference type="InterPro" id="IPR049125">
    <property type="entry name" value="FAN1-like_WH"/>
</dbReference>
<keyword evidence="6" id="KW-0540">Nuclease</keyword>
<reference evidence="12 13" key="1">
    <citation type="submission" date="2017-06" db="EMBL/GenBank/DDBJ databases">
        <title>Draft genome of Pseudomonas nitroreducens DF05.</title>
        <authorList>
            <person name="Iyer R."/>
        </authorList>
    </citation>
    <scope>NUCLEOTIDE SEQUENCE [LARGE SCALE GENOMIC DNA]</scope>
    <source>
        <strain evidence="12 13">DF05</strain>
    </source>
</reference>
<dbReference type="EMBL" id="NJBA01000003">
    <property type="protein sequence ID" value="OWP50964.1"/>
    <property type="molecule type" value="Genomic_DNA"/>
</dbReference>
<evidence type="ECO:0000256" key="10">
    <source>
        <dbReference type="ARBA" id="ARBA00023211"/>
    </source>
</evidence>
<sequence length="549" mass="62573">MSAPLDPNLYYLTNFHRALDWIDERYADLLDAEEARFIADFRALPLPSRALLVRLVMRKGPHFRAGKLSYAEIGDIPSAAAPLLELGWLDDAYPLTLEELLPLLLKDELLARFRDDLPRGSLKKAELYEHLHAYHGQVQPFEGWSPQLDSLYTLMATPLCDRLRLLFFGNLQQDWSEFVLADLGIFRYESVPFTADSRAFRSRDDLEAYIHLWNGAVRFEAGEPIAELVAELGDFASDNDYLQARHGRLLYRMAYQLEREGELDAALALYQRTAAGGSRQRQIRVLERLQRFEEAHALVQAALAAPESDGELQLVERARTRLVRQLGLPKEQAARPAPPLRIDLELPRPDVNVEFAVQAVLHEEQAPVHYVENALICSLFGLLCWEVIFAPLPGAFFHPFQAGPSDLNRSDFVSRRAQAFGARLALLDSGAYLSAIRETYIAKSGILSPFVHWELLDENLLEQALHCLPAAHLKLWFERLLADPKANRAGMPDLIQFWPAEARYRMIEVKGPGDRLQDNQKRWLAFCAEHGMPVEVCYVRWRETVEELA</sequence>
<feature type="domain" description="VRR-NUC" evidence="11">
    <location>
        <begin position="427"/>
        <end position="541"/>
    </location>
</feature>
<comment type="cofactor">
    <cofactor evidence="2">
        <name>Mn(2+)</name>
        <dbReference type="ChEBI" id="CHEBI:29035"/>
    </cofactor>
</comment>
<dbReference type="GO" id="GO:0046872">
    <property type="term" value="F:metal ion binding"/>
    <property type="evidence" value="ECO:0007669"/>
    <property type="project" value="UniProtKB-KW"/>
</dbReference>
<dbReference type="Pfam" id="PF21315">
    <property type="entry name" value="FAN1_HTH"/>
    <property type="match status" value="1"/>
</dbReference>
<dbReference type="GO" id="GO:0004528">
    <property type="term" value="F:phosphodiesterase I activity"/>
    <property type="evidence" value="ECO:0007669"/>
    <property type="project" value="UniProtKB-EC"/>
</dbReference>
<dbReference type="STRING" id="46680.GCA_000807755_00468"/>
<dbReference type="SMART" id="SM00990">
    <property type="entry name" value="VRR_NUC"/>
    <property type="match status" value="1"/>
</dbReference>
<dbReference type="eggNOG" id="COG2176">
    <property type="taxonomic scope" value="Bacteria"/>
</dbReference>
<dbReference type="Gene3D" id="3.40.1350.10">
    <property type="match status" value="1"/>
</dbReference>
<keyword evidence="8" id="KW-0378">Hydrolase</keyword>
<dbReference type="GO" id="GO:0003676">
    <property type="term" value="F:nucleic acid binding"/>
    <property type="evidence" value="ECO:0007669"/>
    <property type="project" value="InterPro"/>
</dbReference>
<evidence type="ECO:0000256" key="8">
    <source>
        <dbReference type="ARBA" id="ARBA00022801"/>
    </source>
</evidence>
<evidence type="ECO:0000256" key="7">
    <source>
        <dbReference type="ARBA" id="ARBA00022723"/>
    </source>
</evidence>
<organism evidence="12 13">
    <name type="scientific">Pseudomonas nitroreducens</name>
    <dbReference type="NCBI Taxonomy" id="46680"/>
    <lineage>
        <taxon>Bacteria</taxon>
        <taxon>Pseudomonadati</taxon>
        <taxon>Pseudomonadota</taxon>
        <taxon>Gammaproteobacteria</taxon>
        <taxon>Pseudomonadales</taxon>
        <taxon>Pseudomonadaceae</taxon>
        <taxon>Pseudomonas</taxon>
    </lineage>
</organism>
<accession>A0A246F9I4</accession>
<evidence type="ECO:0000256" key="1">
    <source>
        <dbReference type="ARBA" id="ARBA00000983"/>
    </source>
</evidence>
<evidence type="ECO:0000256" key="4">
    <source>
        <dbReference type="ARBA" id="ARBA00005533"/>
    </source>
</evidence>
<dbReference type="InterPro" id="IPR033315">
    <property type="entry name" value="Fan1-like"/>
</dbReference>
<evidence type="ECO:0000256" key="6">
    <source>
        <dbReference type="ARBA" id="ARBA00022722"/>
    </source>
</evidence>
<dbReference type="InterPro" id="IPR011856">
    <property type="entry name" value="tRNA_endonuc-like_dom_sf"/>
</dbReference>
<keyword evidence="7" id="KW-0479">Metal-binding</keyword>
<name>A0A246F9I4_PSENT</name>
<gene>
    <name evidence="12" type="ORF">CEG18_08805</name>
</gene>
<protein>
    <recommendedName>
        <fullName evidence="5">phosphodiesterase I</fullName>
        <ecNumber evidence="5">3.1.4.1</ecNumber>
    </recommendedName>
</protein>
<dbReference type="Proteomes" id="UP000198145">
    <property type="component" value="Unassembled WGS sequence"/>
</dbReference>